<evidence type="ECO:0000313" key="3">
    <source>
        <dbReference type="Proteomes" id="UP000030706"/>
    </source>
</evidence>
<name>A0A074Y4D3_AURPU</name>
<dbReference type="AlphaFoldDB" id="A0A074Y4D3"/>
<accession>A0A074Y4D3</accession>
<feature type="compositionally biased region" description="Polar residues" evidence="1">
    <location>
        <begin position="99"/>
        <end position="116"/>
    </location>
</feature>
<organism evidence="2 3">
    <name type="scientific">Aureobasidium pullulans EXF-150</name>
    <dbReference type="NCBI Taxonomy" id="1043002"/>
    <lineage>
        <taxon>Eukaryota</taxon>
        <taxon>Fungi</taxon>
        <taxon>Dikarya</taxon>
        <taxon>Ascomycota</taxon>
        <taxon>Pezizomycotina</taxon>
        <taxon>Dothideomycetes</taxon>
        <taxon>Dothideomycetidae</taxon>
        <taxon>Dothideales</taxon>
        <taxon>Saccotheciaceae</taxon>
        <taxon>Aureobasidium</taxon>
    </lineage>
</organism>
<proteinExistence type="predicted"/>
<evidence type="ECO:0000256" key="1">
    <source>
        <dbReference type="SAM" id="MobiDB-lite"/>
    </source>
</evidence>
<feature type="compositionally biased region" description="Basic and acidic residues" evidence="1">
    <location>
        <begin position="71"/>
        <end position="80"/>
    </location>
</feature>
<gene>
    <name evidence="2" type="ORF">M438DRAFT_70149</name>
</gene>
<dbReference type="Proteomes" id="UP000030706">
    <property type="component" value="Unassembled WGS sequence"/>
</dbReference>
<protein>
    <submittedName>
        <fullName evidence="2">Uncharacterized protein</fullName>
    </submittedName>
</protein>
<keyword evidence="3" id="KW-1185">Reference proteome</keyword>
<feature type="compositionally biased region" description="Basic and acidic residues" evidence="1">
    <location>
        <begin position="87"/>
        <end position="96"/>
    </location>
</feature>
<dbReference type="EMBL" id="KL584990">
    <property type="protein sequence ID" value="KEQ81771.1"/>
    <property type="molecule type" value="Genomic_DNA"/>
</dbReference>
<evidence type="ECO:0000313" key="2">
    <source>
        <dbReference type="EMBL" id="KEQ81771.1"/>
    </source>
</evidence>
<sequence length="116" mass="12947">MSCKPLSLLKSRTMSILACTLHRFVFLFCLCLVLVSSSFPMTPSCCDGCLVIYCRFTAPIFVYSREKPQPLRSLSTKEQHSTAQSAENEKGKHVENFRTYGTTPTTKPSATQSQAE</sequence>
<reference evidence="2 3" key="1">
    <citation type="journal article" date="2014" name="BMC Genomics">
        <title>Genome sequencing of four Aureobasidium pullulans varieties: biotechnological potential, stress tolerance, and description of new species.</title>
        <authorList>
            <person name="Gostin Ar C."/>
            <person name="Ohm R.A."/>
            <person name="Kogej T."/>
            <person name="Sonjak S."/>
            <person name="Turk M."/>
            <person name="Zajc J."/>
            <person name="Zalar P."/>
            <person name="Grube M."/>
            <person name="Sun H."/>
            <person name="Han J."/>
            <person name="Sharma A."/>
            <person name="Chiniquy J."/>
            <person name="Ngan C.Y."/>
            <person name="Lipzen A."/>
            <person name="Barry K."/>
            <person name="Grigoriev I.V."/>
            <person name="Gunde-Cimerman N."/>
        </authorList>
    </citation>
    <scope>NUCLEOTIDE SEQUENCE [LARGE SCALE GENOMIC DNA]</scope>
    <source>
        <strain evidence="2 3">EXF-150</strain>
    </source>
</reference>
<dbReference type="HOGENOM" id="CLU_2096416_0_0_1"/>
<feature type="region of interest" description="Disordered" evidence="1">
    <location>
        <begin position="71"/>
        <end position="116"/>
    </location>
</feature>
<dbReference type="RefSeq" id="XP_029757958.1">
    <property type="nucleotide sequence ID" value="XM_029910267.1"/>
</dbReference>
<dbReference type="GeneID" id="40752573"/>